<dbReference type="GO" id="GO:0006508">
    <property type="term" value="P:proteolysis"/>
    <property type="evidence" value="ECO:0007669"/>
    <property type="project" value="InterPro"/>
</dbReference>
<organism evidence="4 5">
    <name type="scientific">Acropora cervicornis</name>
    <name type="common">Staghorn coral</name>
    <dbReference type="NCBI Taxonomy" id="6130"/>
    <lineage>
        <taxon>Eukaryota</taxon>
        <taxon>Metazoa</taxon>
        <taxon>Cnidaria</taxon>
        <taxon>Anthozoa</taxon>
        <taxon>Hexacorallia</taxon>
        <taxon>Scleractinia</taxon>
        <taxon>Astrocoeniina</taxon>
        <taxon>Acroporidae</taxon>
        <taxon>Acropora</taxon>
    </lineage>
</organism>
<dbReference type="GO" id="GO:0008270">
    <property type="term" value="F:zinc ion binding"/>
    <property type="evidence" value="ECO:0007669"/>
    <property type="project" value="UniProtKB-KW"/>
</dbReference>
<dbReference type="EMBL" id="JARQWQ010000023">
    <property type="protein sequence ID" value="KAK2564143.1"/>
    <property type="molecule type" value="Genomic_DNA"/>
</dbReference>
<comment type="caution">
    <text evidence="4">The sequence shown here is derived from an EMBL/GenBank/DDBJ whole genome shotgun (WGS) entry which is preliminary data.</text>
</comment>
<feature type="region of interest" description="Disordered" evidence="2">
    <location>
        <begin position="24"/>
        <end position="86"/>
    </location>
</feature>
<protein>
    <recommendedName>
        <fullName evidence="3">CCHC-type domain-containing protein</fullName>
    </recommendedName>
</protein>
<dbReference type="PROSITE" id="PS00141">
    <property type="entry name" value="ASP_PROTEASE"/>
    <property type="match status" value="1"/>
</dbReference>
<reference evidence="4" key="2">
    <citation type="journal article" date="2023" name="Science">
        <title>Genomic signatures of disease resistance in endangered staghorn corals.</title>
        <authorList>
            <person name="Vollmer S.V."/>
            <person name="Selwyn J.D."/>
            <person name="Despard B.A."/>
            <person name="Roesel C.L."/>
        </authorList>
    </citation>
    <scope>NUCLEOTIDE SEQUENCE</scope>
    <source>
        <strain evidence="4">K2</strain>
    </source>
</reference>
<evidence type="ECO:0000256" key="2">
    <source>
        <dbReference type="SAM" id="MobiDB-lite"/>
    </source>
</evidence>
<keyword evidence="5" id="KW-1185">Reference proteome</keyword>
<dbReference type="InterPro" id="IPR001969">
    <property type="entry name" value="Aspartic_peptidase_AS"/>
</dbReference>
<dbReference type="Gene3D" id="4.10.60.10">
    <property type="entry name" value="Zinc finger, CCHC-type"/>
    <property type="match status" value="1"/>
</dbReference>
<dbReference type="Proteomes" id="UP001249851">
    <property type="component" value="Unassembled WGS sequence"/>
</dbReference>
<keyword evidence="1" id="KW-0862">Zinc</keyword>
<gene>
    <name evidence="4" type="ORF">P5673_012380</name>
</gene>
<evidence type="ECO:0000313" key="4">
    <source>
        <dbReference type="EMBL" id="KAK2564143.1"/>
    </source>
</evidence>
<evidence type="ECO:0000313" key="5">
    <source>
        <dbReference type="Proteomes" id="UP001249851"/>
    </source>
</evidence>
<dbReference type="PROSITE" id="PS50158">
    <property type="entry name" value="ZF_CCHC"/>
    <property type="match status" value="1"/>
</dbReference>
<dbReference type="InterPro" id="IPR001878">
    <property type="entry name" value="Znf_CCHC"/>
</dbReference>
<feature type="domain" description="CCHC-type" evidence="3">
    <location>
        <begin position="105"/>
        <end position="120"/>
    </location>
</feature>
<feature type="region of interest" description="Disordered" evidence="2">
    <location>
        <begin position="123"/>
        <end position="150"/>
    </location>
</feature>
<dbReference type="GO" id="GO:0003676">
    <property type="term" value="F:nucleic acid binding"/>
    <property type="evidence" value="ECO:0007669"/>
    <property type="project" value="InterPro"/>
</dbReference>
<reference evidence="4" key="1">
    <citation type="journal article" date="2023" name="G3 (Bethesda)">
        <title>Whole genome assembly and annotation of the endangered Caribbean coral Acropora cervicornis.</title>
        <authorList>
            <person name="Selwyn J.D."/>
            <person name="Vollmer S.V."/>
        </authorList>
    </citation>
    <scope>NUCLEOTIDE SEQUENCE</scope>
    <source>
        <strain evidence="4">K2</strain>
    </source>
</reference>
<name>A0AAD9QMT7_ACRCE</name>
<dbReference type="SMART" id="SM00343">
    <property type="entry name" value="ZnF_C2HC"/>
    <property type="match status" value="1"/>
</dbReference>
<dbReference type="GO" id="GO:0004190">
    <property type="term" value="F:aspartic-type endopeptidase activity"/>
    <property type="evidence" value="ECO:0007669"/>
    <property type="project" value="InterPro"/>
</dbReference>
<accession>A0AAD9QMT7</accession>
<keyword evidence="1" id="KW-0863">Zinc-finger</keyword>
<keyword evidence="1" id="KW-0479">Metal-binding</keyword>
<dbReference type="AlphaFoldDB" id="A0AAD9QMT7"/>
<sequence>MVRWNGITATIQQHTGYDIAASVGQGSKQAPTHNRHKAPSVNSSTRDNHRKPNAVPKRTQGHKKHDDKKETEGKPRKSNSTCRNCGKKYPHEGGMLKCPAQGSECYNCGKFNHFAKYCRSKPRQENATGTQQADRKPARRSGLRKLSDDSESDEDVFTLSRYSFGNNRNKNPMFKVRVNDTWLDLLADSGSSINLLDCKRFNKVKPRPTLEPTNAKIYPYKSDDTLRILGKFTARHPDHRSNFLCDRRNRWLNSQLAHFRSPRAH</sequence>
<proteinExistence type="predicted"/>
<evidence type="ECO:0000259" key="3">
    <source>
        <dbReference type="PROSITE" id="PS50158"/>
    </source>
</evidence>
<evidence type="ECO:0000256" key="1">
    <source>
        <dbReference type="PROSITE-ProRule" id="PRU00047"/>
    </source>
</evidence>